<dbReference type="Gene3D" id="3.40.50.2000">
    <property type="entry name" value="Glycogen Phosphorylase B"/>
    <property type="match status" value="2"/>
</dbReference>
<evidence type="ECO:0000259" key="2">
    <source>
        <dbReference type="Pfam" id="PF13439"/>
    </source>
</evidence>
<dbReference type="SUPFAM" id="SSF53756">
    <property type="entry name" value="UDP-Glycosyltransferase/glycogen phosphorylase"/>
    <property type="match status" value="1"/>
</dbReference>
<dbReference type="InterPro" id="IPR028098">
    <property type="entry name" value="Glyco_trans_4-like_N"/>
</dbReference>
<feature type="domain" description="Glycosyltransferase subfamily 4-like N-terminal" evidence="2">
    <location>
        <begin position="16"/>
        <end position="174"/>
    </location>
</feature>
<dbReference type="Pfam" id="PF00534">
    <property type="entry name" value="Glycos_transf_1"/>
    <property type="match status" value="1"/>
</dbReference>
<sequence>MEEPIRILYVINALEVGGTEGQLAELISGIEKERFSPYVCCLRTIKDKSSYSLDCPIIALGVSRLMSLQTLIGMLSLVRYLNHNRIAIVQTFFIEGTILGVVAAKLAKSVSAIVVSKRDLGFMLTKRVIWQLKLIYHFADRFLANSKNVKDYLIKKEGVNRGRIDVIYNGIDIEALEKKMQEVSGADIRSREGIPEHVSIVGICANLNRKVKRVDLFLMAAAIVCKYLKDVFFVIIGEGCLKKSLLDLSEHLKIDLKTRFVGSQVNPIPFIRMFSVGVISSDSEGFSNSIMEYMGCGVPVVATDVGGNRELVEDGVTGLLVPCGDAEKMAEAIQVFLDQPAFRKKAGEEGKKVLLERFAKNKMIRDHEFYYASLTKEKRMAFKKKRGKFSA</sequence>
<proteinExistence type="predicted"/>
<evidence type="ECO:0000313" key="3">
    <source>
        <dbReference type="EMBL" id="SPD75012.1"/>
    </source>
</evidence>
<dbReference type="PANTHER" id="PTHR12526">
    <property type="entry name" value="GLYCOSYLTRANSFERASE"/>
    <property type="match status" value="1"/>
</dbReference>
<protein>
    <submittedName>
        <fullName evidence="3">Putative Glycosyl transferase group 1</fullName>
    </submittedName>
</protein>
<organism evidence="3">
    <name type="scientific">uncultured Desulfobacterium sp</name>
    <dbReference type="NCBI Taxonomy" id="201089"/>
    <lineage>
        <taxon>Bacteria</taxon>
        <taxon>Pseudomonadati</taxon>
        <taxon>Thermodesulfobacteriota</taxon>
        <taxon>Desulfobacteria</taxon>
        <taxon>Desulfobacterales</taxon>
        <taxon>Desulfobacteriaceae</taxon>
        <taxon>Desulfobacterium</taxon>
        <taxon>environmental samples</taxon>
    </lineage>
</organism>
<dbReference type="Pfam" id="PF13439">
    <property type="entry name" value="Glyco_transf_4"/>
    <property type="match status" value="1"/>
</dbReference>
<feature type="domain" description="Glycosyl transferase family 1" evidence="1">
    <location>
        <begin position="188"/>
        <end position="352"/>
    </location>
</feature>
<keyword evidence="3" id="KW-0808">Transferase</keyword>
<evidence type="ECO:0000259" key="1">
    <source>
        <dbReference type="Pfam" id="PF00534"/>
    </source>
</evidence>
<reference evidence="3" key="1">
    <citation type="submission" date="2018-01" db="EMBL/GenBank/DDBJ databases">
        <authorList>
            <person name="Regsiter A."/>
            <person name="William W."/>
        </authorList>
    </citation>
    <scope>NUCLEOTIDE SEQUENCE</scope>
    <source>
        <strain evidence="3">TRIP AH-1</strain>
    </source>
</reference>
<accession>A0A445N071</accession>
<dbReference type="GO" id="GO:0016757">
    <property type="term" value="F:glycosyltransferase activity"/>
    <property type="evidence" value="ECO:0007669"/>
    <property type="project" value="InterPro"/>
</dbReference>
<dbReference type="EMBL" id="OJIN01000182">
    <property type="protein sequence ID" value="SPD75012.1"/>
    <property type="molecule type" value="Genomic_DNA"/>
</dbReference>
<dbReference type="AlphaFoldDB" id="A0A445N071"/>
<name>A0A445N071_9BACT</name>
<gene>
    <name evidence="3" type="ORF">PITCH_A400047</name>
</gene>
<dbReference type="InterPro" id="IPR001296">
    <property type="entry name" value="Glyco_trans_1"/>
</dbReference>